<comment type="caution">
    <text evidence="5">The sequence shown here is derived from an EMBL/GenBank/DDBJ whole genome shotgun (WGS) entry which is preliminary data.</text>
</comment>
<gene>
    <name evidence="5" type="primary">pcaH</name>
    <name evidence="5" type="ORF">R3Q16_23995</name>
</gene>
<dbReference type="InterPro" id="IPR015889">
    <property type="entry name" value="Intradiol_dOase_core"/>
</dbReference>
<accession>A0ABU4BZQ0</accession>
<keyword evidence="3 5" id="KW-0560">Oxidoreductase</keyword>
<dbReference type="PANTHER" id="PTHR33711">
    <property type="entry name" value="DIOXYGENASE, PUTATIVE (AFU_ORTHOLOGUE AFUA_2G02910)-RELATED"/>
    <property type="match status" value="1"/>
</dbReference>
<proteinExistence type="inferred from homology"/>
<evidence type="ECO:0000256" key="2">
    <source>
        <dbReference type="ARBA" id="ARBA00022964"/>
    </source>
</evidence>
<dbReference type="SUPFAM" id="SSF49482">
    <property type="entry name" value="Aromatic compound dioxygenase"/>
    <property type="match status" value="1"/>
</dbReference>
<dbReference type="EMBL" id="JAWLKB010000012">
    <property type="protein sequence ID" value="MDV6269684.1"/>
    <property type="molecule type" value="Genomic_DNA"/>
</dbReference>
<feature type="domain" description="Intradiol ring-cleavage dioxygenases" evidence="4">
    <location>
        <begin position="96"/>
        <end position="124"/>
    </location>
</feature>
<dbReference type="Pfam" id="PF00775">
    <property type="entry name" value="Dioxygenase_C"/>
    <property type="match status" value="1"/>
</dbReference>
<evidence type="ECO:0000313" key="5">
    <source>
        <dbReference type="EMBL" id="MDV6269684.1"/>
    </source>
</evidence>
<sequence length="260" mass="29112">MTEYRKYGGRTSLRQETTVTIGEFVERDVRLHPPALTPGYKTSILRSPRQALLSPRNTLSEITGPVFNGKDLGAKDNDLILNFAKAGLPIGERLIVHGYVRDEFGNPVSGALVEVWQANAGGRYRHKNDQYLAPIDPNFGGCGRMLTDHNGYYVFRTIKPGPYPWANSANAWRPAHIHMSLSADGWAQRLITQLYFEGDPLIERCPIAATIPSIDQVRSLIAHEDPSNDVPFDARTYRFDVTLRGRRATFFENTIPGASR</sequence>
<dbReference type="Proteomes" id="UP001185927">
    <property type="component" value="Unassembled WGS sequence"/>
</dbReference>
<dbReference type="InterPro" id="IPR012785">
    <property type="entry name" value="Protocat_dOase_b"/>
</dbReference>
<evidence type="ECO:0000256" key="1">
    <source>
        <dbReference type="ARBA" id="ARBA00007825"/>
    </source>
</evidence>
<dbReference type="PANTHER" id="PTHR33711:SF10">
    <property type="entry name" value="INTRADIOL RING-CLEAVAGE DIOXYGENASES DOMAIN-CONTAINING PROTEIN"/>
    <property type="match status" value="1"/>
</dbReference>
<dbReference type="Gene3D" id="2.60.130.10">
    <property type="entry name" value="Aromatic compound dioxygenase"/>
    <property type="match status" value="1"/>
</dbReference>
<keyword evidence="2" id="KW-0223">Dioxygenase</keyword>
<comment type="similarity">
    <text evidence="1">Belongs to the intradiol ring-cleavage dioxygenase family.</text>
</comment>
<evidence type="ECO:0000259" key="4">
    <source>
        <dbReference type="PROSITE" id="PS00083"/>
    </source>
</evidence>
<evidence type="ECO:0000313" key="6">
    <source>
        <dbReference type="Proteomes" id="UP001185927"/>
    </source>
</evidence>
<dbReference type="InterPro" id="IPR024756">
    <property type="entry name" value="PCDO_beta_N"/>
</dbReference>
<dbReference type="InterPro" id="IPR050770">
    <property type="entry name" value="Intradiol_RC_Dioxygenase"/>
</dbReference>
<name>A0ABU4BZQ0_RHOGO</name>
<evidence type="ECO:0000256" key="3">
    <source>
        <dbReference type="ARBA" id="ARBA00023002"/>
    </source>
</evidence>
<dbReference type="PROSITE" id="PS00083">
    <property type="entry name" value="INTRADIOL_DIOXYGENAS"/>
    <property type="match status" value="1"/>
</dbReference>
<organism evidence="5 6">
    <name type="scientific">Rhodococcus globerulus</name>
    <dbReference type="NCBI Taxonomy" id="33008"/>
    <lineage>
        <taxon>Bacteria</taxon>
        <taxon>Bacillati</taxon>
        <taxon>Actinomycetota</taxon>
        <taxon>Actinomycetes</taxon>
        <taxon>Mycobacteriales</taxon>
        <taxon>Nocardiaceae</taxon>
        <taxon>Rhodococcus</taxon>
    </lineage>
</organism>
<protein>
    <submittedName>
        <fullName evidence="5">Protocatechuate 3,4-dioxygenase subunit beta</fullName>
        <ecNumber evidence="5">1.13.11.3</ecNumber>
    </submittedName>
</protein>
<reference evidence="5 6" key="1">
    <citation type="submission" date="2023-10" db="EMBL/GenBank/DDBJ databases">
        <title>Development of a sustainable strategy for remediation of hydrocarbon-contaminated territories based on the waste exchange concept.</title>
        <authorList>
            <person name="Krivoruchko A."/>
        </authorList>
    </citation>
    <scope>NUCLEOTIDE SEQUENCE [LARGE SCALE GENOMIC DNA]</scope>
    <source>
        <strain evidence="5 6">IEGM 1203</strain>
    </source>
</reference>
<dbReference type="Pfam" id="PF12391">
    <property type="entry name" value="PCDO_beta_N"/>
    <property type="match status" value="1"/>
</dbReference>
<dbReference type="NCBIfam" id="TIGR02422">
    <property type="entry name" value="protocat_beta"/>
    <property type="match status" value="1"/>
</dbReference>
<dbReference type="GO" id="GO:0018578">
    <property type="term" value="F:protocatechuate 3,4-dioxygenase activity"/>
    <property type="evidence" value="ECO:0007669"/>
    <property type="project" value="UniProtKB-EC"/>
</dbReference>
<dbReference type="EC" id="1.13.11.3" evidence="5"/>
<keyword evidence="6" id="KW-1185">Reference proteome</keyword>
<dbReference type="InterPro" id="IPR000627">
    <property type="entry name" value="Intradiol_dOase_C"/>
</dbReference>